<dbReference type="Proteomes" id="UP000683925">
    <property type="component" value="Unassembled WGS sequence"/>
</dbReference>
<accession>A0A8S1WLG4</accession>
<dbReference type="AlphaFoldDB" id="A0A8S1WLG4"/>
<dbReference type="EMBL" id="CAJJDP010000097">
    <property type="protein sequence ID" value="CAD8191004.1"/>
    <property type="molecule type" value="Genomic_DNA"/>
</dbReference>
<comment type="caution">
    <text evidence="1">The sequence shown here is derived from an EMBL/GenBank/DDBJ whole genome shotgun (WGS) entry which is preliminary data.</text>
</comment>
<name>A0A8S1WLG4_PAROT</name>
<sequence>MRQIGRQINVFSEYRLPYLLFEKFYNLHICTNQDSQDLKQSILIKSLCQVYPQIFGKKNGSQSLILVNQILFVIRLIKFQHSQIFSFQ</sequence>
<protein>
    <submittedName>
        <fullName evidence="1">Uncharacterized protein</fullName>
    </submittedName>
</protein>
<keyword evidence="2" id="KW-1185">Reference proteome</keyword>
<evidence type="ECO:0000313" key="2">
    <source>
        <dbReference type="Proteomes" id="UP000683925"/>
    </source>
</evidence>
<gene>
    <name evidence="1" type="ORF">POCTA_138.1.T0980217</name>
</gene>
<proteinExistence type="predicted"/>
<reference evidence="1" key="1">
    <citation type="submission" date="2021-01" db="EMBL/GenBank/DDBJ databases">
        <authorList>
            <consortium name="Genoscope - CEA"/>
            <person name="William W."/>
        </authorList>
    </citation>
    <scope>NUCLEOTIDE SEQUENCE</scope>
</reference>
<evidence type="ECO:0000313" key="1">
    <source>
        <dbReference type="EMBL" id="CAD8191004.1"/>
    </source>
</evidence>
<organism evidence="1 2">
    <name type="scientific">Paramecium octaurelia</name>
    <dbReference type="NCBI Taxonomy" id="43137"/>
    <lineage>
        <taxon>Eukaryota</taxon>
        <taxon>Sar</taxon>
        <taxon>Alveolata</taxon>
        <taxon>Ciliophora</taxon>
        <taxon>Intramacronucleata</taxon>
        <taxon>Oligohymenophorea</taxon>
        <taxon>Peniculida</taxon>
        <taxon>Parameciidae</taxon>
        <taxon>Paramecium</taxon>
    </lineage>
</organism>